<protein>
    <recommendedName>
        <fullName evidence="2">PilZ domain-containing protein</fullName>
    </recommendedName>
</protein>
<organism evidence="3 4">
    <name type="scientific">Sulfurifustis variabilis</name>
    <dbReference type="NCBI Taxonomy" id="1675686"/>
    <lineage>
        <taxon>Bacteria</taxon>
        <taxon>Pseudomonadati</taxon>
        <taxon>Pseudomonadota</taxon>
        <taxon>Gammaproteobacteria</taxon>
        <taxon>Acidiferrobacterales</taxon>
        <taxon>Acidiferrobacteraceae</taxon>
        <taxon>Sulfurifustis</taxon>
    </lineage>
</organism>
<dbReference type="EMBL" id="AP014936">
    <property type="protein sequence ID" value="BAU49014.1"/>
    <property type="molecule type" value="Genomic_DNA"/>
</dbReference>
<accession>A0A1B4VAW5</accession>
<dbReference type="Gene3D" id="2.40.10.220">
    <property type="entry name" value="predicted glycosyltransferase like domains"/>
    <property type="match status" value="1"/>
</dbReference>
<dbReference type="InterPro" id="IPR009875">
    <property type="entry name" value="PilZ_domain"/>
</dbReference>
<keyword evidence="4" id="KW-1185">Reference proteome</keyword>
<proteinExistence type="predicted"/>
<evidence type="ECO:0000313" key="4">
    <source>
        <dbReference type="Proteomes" id="UP000218899"/>
    </source>
</evidence>
<dbReference type="Proteomes" id="UP000218899">
    <property type="component" value="Chromosome"/>
</dbReference>
<evidence type="ECO:0000256" key="1">
    <source>
        <dbReference type="SAM" id="MobiDB-lite"/>
    </source>
</evidence>
<evidence type="ECO:0000313" key="3">
    <source>
        <dbReference type="EMBL" id="BAU49014.1"/>
    </source>
</evidence>
<gene>
    <name evidence="3" type="ORF">SVA_2466</name>
</gene>
<feature type="compositionally biased region" description="Basic and acidic residues" evidence="1">
    <location>
        <begin position="143"/>
        <end position="152"/>
    </location>
</feature>
<dbReference type="GO" id="GO:0035438">
    <property type="term" value="F:cyclic-di-GMP binding"/>
    <property type="evidence" value="ECO:0007669"/>
    <property type="project" value="InterPro"/>
</dbReference>
<dbReference type="Pfam" id="PF07238">
    <property type="entry name" value="PilZ"/>
    <property type="match status" value="1"/>
</dbReference>
<dbReference type="KEGG" id="sva:SVA_2466"/>
<dbReference type="AlphaFoldDB" id="A0A1B4VAW5"/>
<feature type="domain" description="PilZ" evidence="2">
    <location>
        <begin position="8"/>
        <end position="101"/>
    </location>
</feature>
<evidence type="ECO:0000259" key="2">
    <source>
        <dbReference type="Pfam" id="PF07238"/>
    </source>
</evidence>
<reference evidence="3 4" key="1">
    <citation type="submission" date="2015-08" db="EMBL/GenBank/DDBJ databases">
        <title>Complete genome sequence of Sulfurifustis variabilis.</title>
        <authorList>
            <person name="Miura A."/>
            <person name="Kojima H."/>
            <person name="Fukui M."/>
        </authorList>
    </citation>
    <scope>NUCLEOTIDE SEQUENCE [LARGE SCALE GENOMIC DNA]</scope>
    <source>
        <strain evidence="4">skN76</strain>
    </source>
</reference>
<feature type="region of interest" description="Disordered" evidence="1">
    <location>
        <begin position="113"/>
        <end position="152"/>
    </location>
</feature>
<dbReference type="SUPFAM" id="SSF141371">
    <property type="entry name" value="PilZ domain-like"/>
    <property type="match status" value="1"/>
</dbReference>
<name>A0A1B4VAW5_9GAMM</name>
<sequence length="152" mass="16219">MERRWGARKPVEVDVVIDNQPLCLLHGRIGNISIGGLFVETAAASLHANAKVELVLLLQEQGGTRVYRMPALVVRVAGNGAGFMFDQYDVNAFRTLVALVLDRQKRAAALAPLEADNDVLPGRPSGPDRGDAEAIAAGSVADEPPHRGESTN</sequence>